<dbReference type="AlphaFoldDB" id="A0A1I8PMI2"/>
<gene>
    <name evidence="3" type="primary">106084984</name>
</gene>
<organism evidence="3 4">
    <name type="scientific">Stomoxys calcitrans</name>
    <name type="common">Stable fly</name>
    <name type="synonym">Conops calcitrans</name>
    <dbReference type="NCBI Taxonomy" id="35570"/>
    <lineage>
        <taxon>Eukaryota</taxon>
        <taxon>Metazoa</taxon>
        <taxon>Ecdysozoa</taxon>
        <taxon>Arthropoda</taxon>
        <taxon>Hexapoda</taxon>
        <taxon>Insecta</taxon>
        <taxon>Pterygota</taxon>
        <taxon>Neoptera</taxon>
        <taxon>Endopterygota</taxon>
        <taxon>Diptera</taxon>
        <taxon>Brachycera</taxon>
        <taxon>Muscomorpha</taxon>
        <taxon>Muscoidea</taxon>
        <taxon>Muscidae</taxon>
        <taxon>Stomoxys</taxon>
    </lineage>
</organism>
<dbReference type="GO" id="GO:0000724">
    <property type="term" value="P:double-strand break repair via homologous recombination"/>
    <property type="evidence" value="ECO:0007669"/>
    <property type="project" value="TreeGrafter"/>
</dbReference>
<keyword evidence="1" id="KW-0479">Metal-binding</keyword>
<dbReference type="PANTHER" id="PTHR28498:SF1">
    <property type="entry name" value="ZINC FINGER SWIM DOMAIN-CONTAINING PROTEIN 7"/>
    <property type="match status" value="1"/>
</dbReference>
<evidence type="ECO:0000256" key="1">
    <source>
        <dbReference type="PROSITE-ProRule" id="PRU00325"/>
    </source>
</evidence>
<dbReference type="VEuPathDB" id="VectorBase:SCAU009443"/>
<keyword evidence="1" id="KW-0863">Zinc-finger</keyword>
<name>A0A1I8PMI2_STOCA</name>
<dbReference type="PROSITE" id="PS50966">
    <property type="entry name" value="ZF_SWIM"/>
    <property type="match status" value="1"/>
</dbReference>
<evidence type="ECO:0000259" key="2">
    <source>
        <dbReference type="PROSITE" id="PS50966"/>
    </source>
</evidence>
<reference evidence="3" key="1">
    <citation type="submission" date="2020-05" db="UniProtKB">
        <authorList>
            <consortium name="EnsemblMetazoa"/>
        </authorList>
    </citation>
    <scope>IDENTIFICATION</scope>
    <source>
        <strain evidence="3">USDA</strain>
    </source>
</reference>
<protein>
    <recommendedName>
        <fullName evidence="2">SWIM-type domain-containing protein</fullName>
    </recommendedName>
</protein>
<dbReference type="InterPro" id="IPR007527">
    <property type="entry name" value="Znf_SWIM"/>
</dbReference>
<keyword evidence="4" id="KW-1185">Reference proteome</keyword>
<dbReference type="OrthoDB" id="337581at2759"/>
<accession>A0A1I8PMI2</accession>
<dbReference type="GO" id="GO:0008270">
    <property type="term" value="F:zinc ion binding"/>
    <property type="evidence" value="ECO:0007669"/>
    <property type="project" value="UniProtKB-KW"/>
</dbReference>
<evidence type="ECO:0000313" key="4">
    <source>
        <dbReference type="Proteomes" id="UP000095300"/>
    </source>
</evidence>
<dbReference type="GO" id="GO:0097196">
    <property type="term" value="C:Shu complex"/>
    <property type="evidence" value="ECO:0007669"/>
    <property type="project" value="TreeGrafter"/>
</dbReference>
<dbReference type="EnsemblMetazoa" id="SCAU009443-RA">
    <property type="protein sequence ID" value="SCAU009443-PA"/>
    <property type="gene ID" value="SCAU009443"/>
</dbReference>
<keyword evidence="1" id="KW-0862">Zinc</keyword>
<feature type="domain" description="SWIM-type" evidence="2">
    <location>
        <begin position="67"/>
        <end position="121"/>
    </location>
</feature>
<sequence>MSNKAALLPLILEKVFEKYSASNIDNNLGDLFVELNALLTARVVKAALNLLDHQCIVVYHNIPKTKQVAQVNESSSKIIWLFPHVNYCTCTYFQEQVLGAKDPSTSSYTCEHVLALRLAHMLKSDKVRFEELAFSKLKVLLSNFLPEDNHQSD</sequence>
<evidence type="ECO:0000313" key="3">
    <source>
        <dbReference type="EnsemblMetazoa" id="SCAU009443-PA"/>
    </source>
</evidence>
<dbReference type="KEGG" id="scac:106084984"/>
<dbReference type="PANTHER" id="PTHR28498">
    <property type="entry name" value="ZINC FINGER SWIM DOMAIN-CONTAINING PROTEIN 7"/>
    <property type="match status" value="1"/>
</dbReference>
<dbReference type="Proteomes" id="UP000095300">
    <property type="component" value="Unassembled WGS sequence"/>
</dbReference>
<proteinExistence type="predicted"/>